<dbReference type="InterPro" id="IPR036249">
    <property type="entry name" value="Thioredoxin-like_sf"/>
</dbReference>
<evidence type="ECO:0000259" key="2">
    <source>
        <dbReference type="PROSITE" id="PS51352"/>
    </source>
</evidence>
<feature type="domain" description="Thioredoxin" evidence="2">
    <location>
        <begin position="26"/>
        <end position="162"/>
    </location>
</feature>
<feature type="region of interest" description="Disordered" evidence="1">
    <location>
        <begin position="1"/>
        <end position="33"/>
    </location>
</feature>
<dbReference type="InterPro" id="IPR050553">
    <property type="entry name" value="Thioredoxin_ResA/DsbE_sf"/>
</dbReference>
<name>A0A480AXF2_9BURK</name>
<gene>
    <name evidence="3" type="ORF">AQPW35_46910</name>
</gene>
<keyword evidence="4" id="KW-1185">Reference proteome</keyword>
<dbReference type="GO" id="GO:0016491">
    <property type="term" value="F:oxidoreductase activity"/>
    <property type="evidence" value="ECO:0007669"/>
    <property type="project" value="InterPro"/>
</dbReference>
<dbReference type="InterPro" id="IPR013740">
    <property type="entry name" value="Redoxin"/>
</dbReference>
<sequence length="162" mass="17149">MAAGGVAAGAQAQTPPASERNAGPPPPVGSRLPLPDLTLLDGSGLRTADLAGQVVVLYWWASWCPFCAVQSPLIDQLQRTHRPRGLRVIGLSIDKKPEEAAAHLARKGYGFASAWVSPDIARVLPKPKGLPVTVVLGRDGRVVMSEAGQLFPEDIEGIARFL</sequence>
<dbReference type="OrthoDB" id="9811352at2"/>
<evidence type="ECO:0000313" key="3">
    <source>
        <dbReference type="EMBL" id="GCL65610.1"/>
    </source>
</evidence>
<reference evidence="4" key="1">
    <citation type="submission" date="2019-03" db="EMBL/GenBank/DDBJ databases">
        <title>Aquabacterium pictum sp.nov., the first bacteriochlorophyll a-containing freshwater bacterium in the genus Aquabacterium of the class Betaproteobacteria.</title>
        <authorList>
            <person name="Hirose S."/>
            <person name="Tank M."/>
            <person name="Hara E."/>
            <person name="Tamaki H."/>
            <person name="Takaichi S."/>
            <person name="Haruta S."/>
            <person name="Hanada S."/>
        </authorList>
    </citation>
    <scope>NUCLEOTIDE SEQUENCE [LARGE SCALE GENOMIC DNA]</scope>
    <source>
        <strain evidence="4">W35</strain>
    </source>
</reference>
<evidence type="ECO:0000256" key="1">
    <source>
        <dbReference type="SAM" id="MobiDB-lite"/>
    </source>
</evidence>
<dbReference type="PANTHER" id="PTHR42852:SF17">
    <property type="entry name" value="THIOREDOXIN-LIKE PROTEIN HI_1115"/>
    <property type="match status" value="1"/>
</dbReference>
<protein>
    <recommendedName>
        <fullName evidence="2">Thioredoxin domain-containing protein</fullName>
    </recommendedName>
</protein>
<organism evidence="3 4">
    <name type="scientific">Pseudaquabacterium pictum</name>
    <dbReference type="NCBI Taxonomy" id="2315236"/>
    <lineage>
        <taxon>Bacteria</taxon>
        <taxon>Pseudomonadati</taxon>
        <taxon>Pseudomonadota</taxon>
        <taxon>Betaproteobacteria</taxon>
        <taxon>Burkholderiales</taxon>
        <taxon>Sphaerotilaceae</taxon>
        <taxon>Pseudaquabacterium</taxon>
    </lineage>
</organism>
<dbReference type="Proteomes" id="UP000301751">
    <property type="component" value="Unassembled WGS sequence"/>
</dbReference>
<evidence type="ECO:0000313" key="4">
    <source>
        <dbReference type="Proteomes" id="UP000301751"/>
    </source>
</evidence>
<dbReference type="SUPFAM" id="SSF52833">
    <property type="entry name" value="Thioredoxin-like"/>
    <property type="match status" value="1"/>
</dbReference>
<dbReference type="EMBL" id="BJCL01000018">
    <property type="protein sequence ID" value="GCL65610.1"/>
    <property type="molecule type" value="Genomic_DNA"/>
</dbReference>
<accession>A0A480AXF2</accession>
<dbReference type="PROSITE" id="PS51352">
    <property type="entry name" value="THIOREDOXIN_2"/>
    <property type="match status" value="1"/>
</dbReference>
<dbReference type="AlphaFoldDB" id="A0A480AXF2"/>
<comment type="caution">
    <text evidence="3">The sequence shown here is derived from an EMBL/GenBank/DDBJ whole genome shotgun (WGS) entry which is preliminary data.</text>
</comment>
<dbReference type="Pfam" id="PF08534">
    <property type="entry name" value="Redoxin"/>
    <property type="match status" value="1"/>
</dbReference>
<dbReference type="PANTHER" id="PTHR42852">
    <property type="entry name" value="THIOL:DISULFIDE INTERCHANGE PROTEIN DSBE"/>
    <property type="match status" value="1"/>
</dbReference>
<feature type="compositionally biased region" description="Low complexity" evidence="1">
    <location>
        <begin position="1"/>
        <end position="13"/>
    </location>
</feature>
<dbReference type="Gene3D" id="3.40.30.10">
    <property type="entry name" value="Glutaredoxin"/>
    <property type="match status" value="1"/>
</dbReference>
<dbReference type="CDD" id="cd02966">
    <property type="entry name" value="TlpA_like_family"/>
    <property type="match status" value="1"/>
</dbReference>
<dbReference type="InterPro" id="IPR013766">
    <property type="entry name" value="Thioredoxin_domain"/>
</dbReference>
<proteinExistence type="predicted"/>